<reference evidence="2" key="1">
    <citation type="journal article" date="2014" name="Front. Microbiol.">
        <title>High frequency of phylogenetically diverse reductive dehalogenase-homologous genes in deep subseafloor sedimentary metagenomes.</title>
        <authorList>
            <person name="Kawai M."/>
            <person name="Futagami T."/>
            <person name="Toyoda A."/>
            <person name="Takaki Y."/>
            <person name="Nishi S."/>
            <person name="Hori S."/>
            <person name="Arai W."/>
            <person name="Tsubouchi T."/>
            <person name="Morono Y."/>
            <person name="Uchiyama I."/>
            <person name="Ito T."/>
            <person name="Fujiyama A."/>
            <person name="Inagaki F."/>
            <person name="Takami H."/>
        </authorList>
    </citation>
    <scope>NUCLEOTIDE SEQUENCE</scope>
    <source>
        <strain evidence="2">Expedition CK06-06</strain>
    </source>
</reference>
<dbReference type="SUPFAM" id="SSF51126">
    <property type="entry name" value="Pectin lyase-like"/>
    <property type="match status" value="1"/>
</dbReference>
<dbReference type="Pfam" id="PF13229">
    <property type="entry name" value="Beta_helix"/>
    <property type="match status" value="1"/>
</dbReference>
<dbReference type="InterPro" id="IPR039448">
    <property type="entry name" value="Beta_helix"/>
</dbReference>
<organism evidence="2">
    <name type="scientific">marine sediment metagenome</name>
    <dbReference type="NCBI Taxonomy" id="412755"/>
    <lineage>
        <taxon>unclassified sequences</taxon>
        <taxon>metagenomes</taxon>
        <taxon>ecological metagenomes</taxon>
    </lineage>
</organism>
<dbReference type="AlphaFoldDB" id="X1HCW2"/>
<gene>
    <name evidence="2" type="ORF">S03H2_19040</name>
</gene>
<comment type="caution">
    <text evidence="2">The sequence shown here is derived from an EMBL/GenBank/DDBJ whole genome shotgun (WGS) entry which is preliminary data.</text>
</comment>
<evidence type="ECO:0000259" key="1">
    <source>
        <dbReference type="Pfam" id="PF13229"/>
    </source>
</evidence>
<dbReference type="Gene3D" id="2.160.20.10">
    <property type="entry name" value="Single-stranded right-handed beta-helix, Pectin lyase-like"/>
    <property type="match status" value="1"/>
</dbReference>
<evidence type="ECO:0000313" key="2">
    <source>
        <dbReference type="EMBL" id="GAH43158.1"/>
    </source>
</evidence>
<accession>X1HCW2</accession>
<feature type="non-terminal residue" evidence="2">
    <location>
        <position position="194"/>
    </location>
</feature>
<dbReference type="EMBL" id="BARU01009918">
    <property type="protein sequence ID" value="GAH43158.1"/>
    <property type="molecule type" value="Genomic_DNA"/>
</dbReference>
<proteinExistence type="predicted"/>
<dbReference type="InterPro" id="IPR011050">
    <property type="entry name" value="Pectin_lyase_fold/virulence"/>
</dbReference>
<name>X1HCW2_9ZZZZ</name>
<sequence>MVATVDSEEAADFCSVSNNKLYGYGATEDFQYGIYISGLSGTELTDWRIDANELDDFDDQGIRTVHMDNSTISFNRITMTGMCILVEDGSDILLMGNKGRSGSYFIHISYANTVNATLIGNDATGSTLAYSAAAATTPYFANNKDINGRIFQPSTLGTPTGTKLEYVAVATWDFAVHGGAISVIGLGVYLPDNA</sequence>
<protein>
    <recommendedName>
        <fullName evidence="1">Right handed beta helix domain-containing protein</fullName>
    </recommendedName>
</protein>
<feature type="domain" description="Right handed beta helix" evidence="1">
    <location>
        <begin position="14"/>
        <end position="143"/>
    </location>
</feature>
<dbReference type="InterPro" id="IPR012334">
    <property type="entry name" value="Pectin_lyas_fold"/>
</dbReference>